<dbReference type="GO" id="GO:0030288">
    <property type="term" value="C:outer membrane-bounded periplasmic space"/>
    <property type="evidence" value="ECO:0007669"/>
    <property type="project" value="TreeGrafter"/>
</dbReference>
<accession>A0A062U2G1</accession>
<dbReference type="GO" id="GO:0019898">
    <property type="term" value="C:extrinsic component of membrane"/>
    <property type="evidence" value="ECO:0007669"/>
    <property type="project" value="InterPro"/>
</dbReference>
<dbReference type="STRING" id="1280941.HY2_02790"/>
<proteinExistence type="inferred from homology"/>
<keyword evidence="9" id="KW-1185">Reference proteome</keyword>
<dbReference type="AlphaFoldDB" id="A0A062U2G1"/>
<dbReference type="Gene3D" id="2.40.420.20">
    <property type="match status" value="1"/>
</dbReference>
<name>A0A062U2G1_9PROT</name>
<dbReference type="NCBIfam" id="TIGR01730">
    <property type="entry name" value="RND_mfp"/>
    <property type="match status" value="1"/>
</dbReference>
<comment type="caution">
    <text evidence="8">The sequence shown here is derived from an EMBL/GenBank/DDBJ whole genome shotgun (WGS) entry which is preliminary data.</text>
</comment>
<dbReference type="GO" id="GO:0046914">
    <property type="term" value="F:transition metal ion binding"/>
    <property type="evidence" value="ECO:0007669"/>
    <property type="project" value="TreeGrafter"/>
</dbReference>
<dbReference type="InterPro" id="IPR030190">
    <property type="entry name" value="MacA_alpha-hairpin_sf"/>
</dbReference>
<dbReference type="GO" id="GO:0060003">
    <property type="term" value="P:copper ion export"/>
    <property type="evidence" value="ECO:0007669"/>
    <property type="project" value="TreeGrafter"/>
</dbReference>
<evidence type="ECO:0000256" key="3">
    <source>
        <dbReference type="SAM" id="MobiDB-lite"/>
    </source>
</evidence>
<comment type="similarity">
    <text evidence="1">Belongs to the membrane fusion protein (MFP) (TC 8.A.1) family.</text>
</comment>
<dbReference type="Gene3D" id="2.40.30.170">
    <property type="match status" value="1"/>
</dbReference>
<dbReference type="PANTHER" id="PTHR30097:SF4">
    <property type="entry name" value="SLR6042 PROTEIN"/>
    <property type="match status" value="1"/>
</dbReference>
<organism evidence="8 9">
    <name type="scientific">Hyphomonas pacifica</name>
    <dbReference type="NCBI Taxonomy" id="1280941"/>
    <lineage>
        <taxon>Bacteria</taxon>
        <taxon>Pseudomonadati</taxon>
        <taxon>Pseudomonadota</taxon>
        <taxon>Alphaproteobacteria</taxon>
        <taxon>Hyphomonadales</taxon>
        <taxon>Hyphomonadaceae</taxon>
        <taxon>Hyphomonas</taxon>
    </lineage>
</organism>
<feature type="domain" description="CzcB-like alpha-helical hairpin" evidence="4">
    <location>
        <begin position="129"/>
        <end position="187"/>
    </location>
</feature>
<evidence type="ECO:0000259" key="4">
    <source>
        <dbReference type="Pfam" id="PF25893"/>
    </source>
</evidence>
<dbReference type="Gene3D" id="2.40.50.100">
    <property type="match status" value="1"/>
</dbReference>
<dbReference type="InterPro" id="IPR058648">
    <property type="entry name" value="HH_CzcB-like"/>
</dbReference>
<dbReference type="Pfam" id="PF25975">
    <property type="entry name" value="CzcB_C"/>
    <property type="match status" value="1"/>
</dbReference>
<dbReference type="InterPro" id="IPR058649">
    <property type="entry name" value="CzcB_C"/>
</dbReference>
<dbReference type="FunFam" id="2.40.30.170:FF:000010">
    <property type="entry name" value="Efflux RND transporter periplasmic adaptor subunit"/>
    <property type="match status" value="1"/>
</dbReference>
<gene>
    <name evidence="8" type="ORF">HY3_11060</name>
</gene>
<dbReference type="InterPro" id="IPR006143">
    <property type="entry name" value="RND_pump_MFP"/>
</dbReference>
<sequence length="399" mass="42313">MTSYWKTLWIIAFGTFTLTACGNDQASSGRPENQVSYENEEAQDEEAESGVIVLSDIAAEATGIKVEIAETGRMGDQLNLPAEVRFDADRVAQVSPQIGGIVRELYATEGDTVSRGQKLALIASRELADLKSNFISASAASDLAQTTLDREERLWTDQITSEADLLAARAGASAANANLQAIKGKLQTLGLNPAQIGSGSSSANYVVTSPLAGTIVQRSVTLGEAVNSDDASAEPLFTIVDDAVVWVDIAVFKQDLSRLDEGAKVNLTSDAGDTIAQSEIAFISSVVDQSSRTATARMIVDNTDGRLRPGQFIRAKIELGEGETVIRVPLNAVQRVNSTPSIFVPTEDGFAPKPVVTGLEQDGFVSILQGLESGQSYVAEGAFTLKSQLEKDSFGADDD</sequence>
<dbReference type="Pfam" id="PF25973">
    <property type="entry name" value="BSH_CzcB"/>
    <property type="match status" value="1"/>
</dbReference>
<dbReference type="InterPro" id="IPR058792">
    <property type="entry name" value="Beta-barrel_RND_2"/>
</dbReference>
<evidence type="ECO:0000259" key="7">
    <source>
        <dbReference type="Pfam" id="PF25975"/>
    </source>
</evidence>
<dbReference type="GO" id="GO:1990195">
    <property type="term" value="C:macrolide transmembrane transporter complex"/>
    <property type="evidence" value="ECO:0007669"/>
    <property type="project" value="InterPro"/>
</dbReference>
<dbReference type="EMBL" id="AWFB01000011">
    <property type="protein sequence ID" value="RAN34504.1"/>
    <property type="molecule type" value="Genomic_DNA"/>
</dbReference>
<dbReference type="GO" id="GO:0022857">
    <property type="term" value="F:transmembrane transporter activity"/>
    <property type="evidence" value="ECO:0007669"/>
    <property type="project" value="InterPro"/>
</dbReference>
<dbReference type="RefSeq" id="WP_034826886.1">
    <property type="nucleotide sequence ID" value="NZ_AWFA01000023.1"/>
</dbReference>
<evidence type="ECO:0000313" key="9">
    <source>
        <dbReference type="Proteomes" id="UP000249123"/>
    </source>
</evidence>
<dbReference type="PROSITE" id="PS51257">
    <property type="entry name" value="PROKAR_LIPOPROTEIN"/>
    <property type="match status" value="1"/>
</dbReference>
<evidence type="ECO:0000256" key="2">
    <source>
        <dbReference type="ARBA" id="ARBA00022448"/>
    </source>
</evidence>
<evidence type="ECO:0000256" key="1">
    <source>
        <dbReference type="ARBA" id="ARBA00009477"/>
    </source>
</evidence>
<dbReference type="eggNOG" id="COG0845">
    <property type="taxonomic scope" value="Bacteria"/>
</dbReference>
<feature type="compositionally biased region" description="Polar residues" evidence="3">
    <location>
        <begin position="24"/>
        <end position="37"/>
    </location>
</feature>
<dbReference type="Pfam" id="PF25954">
    <property type="entry name" value="Beta-barrel_RND_2"/>
    <property type="match status" value="1"/>
</dbReference>
<dbReference type="OrthoDB" id="9774837at2"/>
<keyword evidence="2" id="KW-0813">Transport</keyword>
<dbReference type="Gene3D" id="6.10.140.1990">
    <property type="match status" value="1"/>
</dbReference>
<dbReference type="Pfam" id="PF25893">
    <property type="entry name" value="HH_CzcB"/>
    <property type="match status" value="1"/>
</dbReference>
<feature type="domain" description="CusB-like beta-barrel" evidence="5">
    <location>
        <begin position="245"/>
        <end position="317"/>
    </location>
</feature>
<evidence type="ECO:0000259" key="6">
    <source>
        <dbReference type="Pfam" id="PF25973"/>
    </source>
</evidence>
<dbReference type="GO" id="GO:0015679">
    <property type="term" value="P:plasma membrane copper ion transport"/>
    <property type="evidence" value="ECO:0007669"/>
    <property type="project" value="TreeGrafter"/>
</dbReference>
<dbReference type="Proteomes" id="UP000249123">
    <property type="component" value="Unassembled WGS sequence"/>
</dbReference>
<evidence type="ECO:0000313" key="8">
    <source>
        <dbReference type="EMBL" id="RAN34504.1"/>
    </source>
</evidence>
<evidence type="ECO:0000259" key="5">
    <source>
        <dbReference type="Pfam" id="PF25954"/>
    </source>
</evidence>
<dbReference type="GO" id="GO:1990961">
    <property type="term" value="P:xenobiotic detoxification by transmembrane export across the plasma membrane"/>
    <property type="evidence" value="ECO:0007669"/>
    <property type="project" value="InterPro"/>
</dbReference>
<protein>
    <submittedName>
        <fullName evidence="8">Uncharacterized protein</fullName>
    </submittedName>
</protein>
<feature type="domain" description="CzcB-like C-terminal circularly permuted SH3-like" evidence="7">
    <location>
        <begin position="326"/>
        <end position="386"/>
    </location>
</feature>
<dbReference type="InterPro" id="IPR058647">
    <property type="entry name" value="BSH_CzcB-like"/>
</dbReference>
<feature type="region of interest" description="Disordered" evidence="3">
    <location>
        <begin position="24"/>
        <end position="43"/>
    </location>
</feature>
<reference evidence="8 9" key="1">
    <citation type="submission" date="2013-04" db="EMBL/GenBank/DDBJ databases">
        <title>Hyphomonas sp. T24B3 Genome Sequencing.</title>
        <authorList>
            <person name="Lai Q."/>
            <person name="Shao Z."/>
        </authorList>
    </citation>
    <scope>NUCLEOTIDE SEQUENCE [LARGE SCALE GENOMIC DNA]</scope>
    <source>
        <strain evidence="8 9">T24B3</strain>
    </source>
</reference>
<dbReference type="InterPro" id="IPR051909">
    <property type="entry name" value="MFP_Cation_Efflux"/>
</dbReference>
<dbReference type="PANTHER" id="PTHR30097">
    <property type="entry name" value="CATION EFFLUX SYSTEM PROTEIN CUSB"/>
    <property type="match status" value="1"/>
</dbReference>
<dbReference type="SUPFAM" id="SSF111369">
    <property type="entry name" value="HlyD-like secretion proteins"/>
    <property type="match status" value="1"/>
</dbReference>
<feature type="domain" description="CzcB-like barrel-sandwich hybrid" evidence="6">
    <location>
        <begin position="90"/>
        <end position="231"/>
    </location>
</feature>